<keyword evidence="2" id="KW-0472">Membrane</keyword>
<organism evidence="3 4">
    <name type="scientific">Actinocatenispora thailandica</name>
    <dbReference type="NCBI Taxonomy" id="227318"/>
    <lineage>
        <taxon>Bacteria</taxon>
        <taxon>Bacillati</taxon>
        <taxon>Actinomycetota</taxon>
        <taxon>Actinomycetes</taxon>
        <taxon>Micromonosporales</taxon>
        <taxon>Micromonosporaceae</taxon>
        <taxon>Actinocatenispora</taxon>
    </lineage>
</organism>
<protein>
    <recommendedName>
        <fullName evidence="5">Gram-positive cocci surface proteins LPxTG domain-containing protein</fullName>
    </recommendedName>
</protein>
<dbReference type="Proteomes" id="UP000611640">
    <property type="component" value="Chromosome"/>
</dbReference>
<reference evidence="3 4" key="1">
    <citation type="submission" date="2020-08" db="EMBL/GenBank/DDBJ databases">
        <title>Whole genome shotgun sequence of Actinocatenispora thailandica NBRC 105041.</title>
        <authorList>
            <person name="Komaki H."/>
            <person name="Tamura T."/>
        </authorList>
    </citation>
    <scope>NUCLEOTIDE SEQUENCE [LARGE SCALE GENOMIC DNA]</scope>
    <source>
        <strain evidence="3 4">NBRC 105041</strain>
    </source>
</reference>
<evidence type="ECO:0008006" key="5">
    <source>
        <dbReference type="Google" id="ProtNLM"/>
    </source>
</evidence>
<keyword evidence="2" id="KW-1133">Transmembrane helix</keyword>
<feature type="compositionally biased region" description="Gly residues" evidence="1">
    <location>
        <begin position="360"/>
        <end position="375"/>
    </location>
</feature>
<dbReference type="KEGG" id="atl:Athai_50040"/>
<keyword evidence="4" id="KW-1185">Reference proteome</keyword>
<evidence type="ECO:0000256" key="1">
    <source>
        <dbReference type="SAM" id="MobiDB-lite"/>
    </source>
</evidence>
<dbReference type="RefSeq" id="WP_203963699.1">
    <property type="nucleotide sequence ID" value="NZ_AP023355.1"/>
</dbReference>
<accession>A0A7R7DTL0</accession>
<sequence>MAIAAVKASTAMIGAAVAAGALLLATSAIGVLLPGARGTAAPPATPYASSTWAELQLDPTVYTSGVSGNLAELAVRGDGEQAWDIATGPGSNISPHVPSATGTAEVNTTTAPASARARADGAYTQLLVPQPADPTGPAQVINQYGTPNGDLTRILHVSTWQNSVNCTYPYAPIFLTSAVDVQVLGRSIDVTQQLQTETFDLPGDFGPGASGVRLAVTSQQLQEIDGLLGHAELDLSATAQLLDEEGAPTGAADPLFDLVLGDVRMDCSAVSPTPTATGTETISPSVSPSESPSESPSPSPTSTGAPSESPSAAPTESPSVSPSESPSDTPSGNPSGNPSGSASPSAPPSTSASASTPVAPGGGSGAAGGSAGSGGQPSLPITGTSLAALAGTGLAIIGVAVALLVLARRRRT</sequence>
<name>A0A7R7DTL0_9ACTN</name>
<dbReference type="AlphaFoldDB" id="A0A7R7DTL0"/>
<evidence type="ECO:0000256" key="2">
    <source>
        <dbReference type="SAM" id="Phobius"/>
    </source>
</evidence>
<dbReference type="EMBL" id="AP023355">
    <property type="protein sequence ID" value="BCJ37501.1"/>
    <property type="molecule type" value="Genomic_DNA"/>
</dbReference>
<keyword evidence="2" id="KW-0812">Transmembrane</keyword>
<feature type="region of interest" description="Disordered" evidence="1">
    <location>
        <begin position="270"/>
        <end position="380"/>
    </location>
</feature>
<evidence type="ECO:0000313" key="4">
    <source>
        <dbReference type="Proteomes" id="UP000611640"/>
    </source>
</evidence>
<proteinExistence type="predicted"/>
<evidence type="ECO:0000313" key="3">
    <source>
        <dbReference type="EMBL" id="BCJ37501.1"/>
    </source>
</evidence>
<gene>
    <name evidence="3" type="ORF">Athai_50040</name>
</gene>
<feature type="transmembrane region" description="Helical" evidence="2">
    <location>
        <begin position="386"/>
        <end position="407"/>
    </location>
</feature>
<feature type="compositionally biased region" description="Low complexity" evidence="1">
    <location>
        <begin position="279"/>
        <end position="359"/>
    </location>
</feature>